<evidence type="ECO:0000313" key="3">
    <source>
        <dbReference type="EMBL" id="MQL71522.1"/>
    </source>
</evidence>
<proteinExistence type="predicted"/>
<evidence type="ECO:0000313" key="4">
    <source>
        <dbReference type="Proteomes" id="UP000652761"/>
    </source>
</evidence>
<protein>
    <submittedName>
        <fullName evidence="3">Uncharacterized protein</fullName>
    </submittedName>
</protein>
<keyword evidence="2" id="KW-1133">Transmembrane helix</keyword>
<dbReference type="AlphaFoldDB" id="A0A843TGL9"/>
<dbReference type="EMBL" id="NMUH01000101">
    <property type="protein sequence ID" value="MQL71522.1"/>
    <property type="molecule type" value="Genomic_DNA"/>
</dbReference>
<dbReference type="Proteomes" id="UP000652761">
    <property type="component" value="Unassembled WGS sequence"/>
</dbReference>
<gene>
    <name evidence="3" type="ORF">Taro_003841</name>
</gene>
<feature type="transmembrane region" description="Helical" evidence="2">
    <location>
        <begin position="263"/>
        <end position="284"/>
    </location>
</feature>
<evidence type="ECO:0000256" key="1">
    <source>
        <dbReference type="SAM" id="MobiDB-lite"/>
    </source>
</evidence>
<sequence>MLFYKGKRTFKEAYVGSWYEESTLKFAGVNPGKPQFFGVDPSSSRGSTPVQKVSRTPQKGQGPPDDEGDEFLLSTPGTTLGPSRPSAPIDQLTQLFLYFSTSVFARFDALDTRLDGMDSKFDDHFGSLENRVDDLRTDIHVFKMQQDRIERFVETVAKRQDLVLGNHQEIKKDMKDLAGAGRIIRGKGDEDGVFYFNGVFYSSQLLVPAIAPWRCTEERRGRREEEASSQVHTQVSGALWAGWLAQSAGLFSVPERDRGARRVLIATPGDVVFWLPLFWLIVYMRTACRARGWRADVDRQIVTGSRIAT</sequence>
<keyword evidence="4" id="KW-1185">Reference proteome</keyword>
<organism evidence="3 4">
    <name type="scientific">Colocasia esculenta</name>
    <name type="common">Wild taro</name>
    <name type="synonym">Arum esculentum</name>
    <dbReference type="NCBI Taxonomy" id="4460"/>
    <lineage>
        <taxon>Eukaryota</taxon>
        <taxon>Viridiplantae</taxon>
        <taxon>Streptophyta</taxon>
        <taxon>Embryophyta</taxon>
        <taxon>Tracheophyta</taxon>
        <taxon>Spermatophyta</taxon>
        <taxon>Magnoliopsida</taxon>
        <taxon>Liliopsida</taxon>
        <taxon>Araceae</taxon>
        <taxon>Aroideae</taxon>
        <taxon>Colocasieae</taxon>
        <taxon>Colocasia</taxon>
    </lineage>
</organism>
<feature type="compositionally biased region" description="Polar residues" evidence="1">
    <location>
        <begin position="41"/>
        <end position="59"/>
    </location>
</feature>
<comment type="caution">
    <text evidence="3">The sequence shown here is derived from an EMBL/GenBank/DDBJ whole genome shotgun (WGS) entry which is preliminary data.</text>
</comment>
<name>A0A843TGL9_COLES</name>
<keyword evidence="2" id="KW-0472">Membrane</keyword>
<keyword evidence="2" id="KW-0812">Transmembrane</keyword>
<feature type="region of interest" description="Disordered" evidence="1">
    <location>
        <begin position="37"/>
        <end position="86"/>
    </location>
</feature>
<accession>A0A843TGL9</accession>
<evidence type="ECO:0000256" key="2">
    <source>
        <dbReference type="SAM" id="Phobius"/>
    </source>
</evidence>
<reference evidence="3" key="1">
    <citation type="submission" date="2017-07" db="EMBL/GenBank/DDBJ databases">
        <title>Taro Niue Genome Assembly and Annotation.</title>
        <authorList>
            <person name="Atibalentja N."/>
            <person name="Keating K."/>
            <person name="Fields C.J."/>
        </authorList>
    </citation>
    <scope>NUCLEOTIDE SEQUENCE</scope>
    <source>
        <strain evidence="3">Niue_2</strain>
        <tissue evidence="3">Leaf</tissue>
    </source>
</reference>